<comment type="function">
    <text evidence="8">Ligates lysine onto the cytidine present at position 34 of the AUA codon-specific tRNA(Ile) that contains the anticodon CAU, in an ATP-dependent manner. Cytidine is converted to lysidine, thus changing the amino acid specificity of the tRNA from methionine to isoleucine.</text>
</comment>
<evidence type="ECO:0000256" key="5">
    <source>
        <dbReference type="ARBA" id="ARBA00022741"/>
    </source>
</evidence>
<dbReference type="PANTHER" id="PTHR43033">
    <property type="entry name" value="TRNA(ILE)-LYSIDINE SYNTHASE-RELATED"/>
    <property type="match status" value="1"/>
</dbReference>
<dbReference type="SUPFAM" id="SSF52402">
    <property type="entry name" value="Adenine nucleotide alpha hydrolases-like"/>
    <property type="match status" value="1"/>
</dbReference>
<keyword evidence="4 8" id="KW-0819">tRNA processing</keyword>
<comment type="catalytic activity">
    <reaction evidence="7 8">
        <text>cytidine(34) in tRNA(Ile2) + L-lysine + ATP = lysidine(34) in tRNA(Ile2) + AMP + diphosphate + H(+)</text>
        <dbReference type="Rhea" id="RHEA:43744"/>
        <dbReference type="Rhea" id="RHEA-COMP:10625"/>
        <dbReference type="Rhea" id="RHEA-COMP:10670"/>
        <dbReference type="ChEBI" id="CHEBI:15378"/>
        <dbReference type="ChEBI" id="CHEBI:30616"/>
        <dbReference type="ChEBI" id="CHEBI:32551"/>
        <dbReference type="ChEBI" id="CHEBI:33019"/>
        <dbReference type="ChEBI" id="CHEBI:82748"/>
        <dbReference type="ChEBI" id="CHEBI:83665"/>
        <dbReference type="ChEBI" id="CHEBI:456215"/>
        <dbReference type="EC" id="6.3.4.19"/>
    </reaction>
</comment>
<evidence type="ECO:0000256" key="3">
    <source>
        <dbReference type="ARBA" id="ARBA00022598"/>
    </source>
</evidence>
<dbReference type="InterPro" id="IPR012795">
    <property type="entry name" value="tRNA_Ile_lys_synt_N"/>
</dbReference>
<keyword evidence="11" id="KW-1185">Reference proteome</keyword>
<organism evidence="10 11">
    <name type="scientific">Sphingobacterium kitahiroshimense</name>
    <dbReference type="NCBI Taxonomy" id="470446"/>
    <lineage>
        <taxon>Bacteria</taxon>
        <taxon>Pseudomonadati</taxon>
        <taxon>Bacteroidota</taxon>
        <taxon>Sphingobacteriia</taxon>
        <taxon>Sphingobacteriales</taxon>
        <taxon>Sphingobacteriaceae</taxon>
        <taxon>Sphingobacterium</taxon>
    </lineage>
</organism>
<evidence type="ECO:0000313" key="11">
    <source>
        <dbReference type="Proteomes" id="UP001409291"/>
    </source>
</evidence>
<evidence type="ECO:0000256" key="8">
    <source>
        <dbReference type="HAMAP-Rule" id="MF_01161"/>
    </source>
</evidence>
<keyword evidence="2 8" id="KW-0963">Cytoplasm</keyword>
<comment type="caution">
    <text evidence="10">The sequence shown here is derived from an EMBL/GenBank/DDBJ whole genome shotgun (WGS) entry which is preliminary data.</text>
</comment>
<dbReference type="InterPro" id="IPR012796">
    <property type="entry name" value="Lysidine-tRNA-synth_C"/>
</dbReference>
<dbReference type="SUPFAM" id="SSF56037">
    <property type="entry name" value="PheT/TilS domain"/>
    <property type="match status" value="1"/>
</dbReference>
<evidence type="ECO:0000256" key="6">
    <source>
        <dbReference type="ARBA" id="ARBA00022840"/>
    </source>
</evidence>
<evidence type="ECO:0000256" key="1">
    <source>
        <dbReference type="ARBA" id="ARBA00004496"/>
    </source>
</evidence>
<dbReference type="InterPro" id="IPR012094">
    <property type="entry name" value="tRNA_Ile_lys_synt"/>
</dbReference>
<dbReference type="GO" id="GO:0032267">
    <property type="term" value="F:tRNA(Ile)-lysidine synthase activity"/>
    <property type="evidence" value="ECO:0007669"/>
    <property type="project" value="UniProtKB-EC"/>
</dbReference>
<comment type="similarity">
    <text evidence="8">Belongs to the tRNA(Ile)-lysidine synthase family.</text>
</comment>
<keyword evidence="6 8" id="KW-0067">ATP-binding</keyword>
<dbReference type="InterPro" id="IPR011063">
    <property type="entry name" value="TilS/TtcA_N"/>
</dbReference>
<accession>A0ABV0BV16</accession>
<dbReference type="PANTHER" id="PTHR43033:SF1">
    <property type="entry name" value="TRNA(ILE)-LYSIDINE SYNTHASE-RELATED"/>
    <property type="match status" value="1"/>
</dbReference>
<dbReference type="Gene3D" id="3.40.50.620">
    <property type="entry name" value="HUPs"/>
    <property type="match status" value="1"/>
</dbReference>
<dbReference type="SMART" id="SM00977">
    <property type="entry name" value="TilS_C"/>
    <property type="match status" value="1"/>
</dbReference>
<dbReference type="EC" id="6.3.4.19" evidence="8"/>
<name>A0ABV0BV16_9SPHI</name>
<sequence length="441" mass="51628">MNLLERLTFFIKDNSLFEADDKILLTVSGGRDSMLLTFLLAKAGYQIAIAHCNFKLRGAESDLDECLVRDFAEAHGIPFYVRHFDTEQIASERGISIQMAARELRYSWFEELREALSFDKIAVAQHLNDHIETVLLNLSRGTGLQGLQGIQAKRDRLIRPLLFLKAEEVLHYVQEYQIPYRDDQSNFSTKYARNKVRIDIIPQFKKMQPDFERIFEQNIAHFKESYALLQQFIRPLRNELFIKEQEAWIIEKEKLRKHITDLPLLYELFSPFCFSKSVLTDLQSCFDKESGRLFQSEGYDLLLDRDFLIIREKEYKQEDETIITSETKSVSWRNYSFCCDYSHDVSIVRDKQIAKIDANLLIFPLTLRAWKTGDYFYPLGMTGRKKLSDLFNNYKVNVFEKGNVPILINGNGDIIWVANYQLDNRYKISGNTNKVFILSCK</sequence>
<dbReference type="EMBL" id="JBDJNQ010000005">
    <property type="protein sequence ID" value="MEN5378088.1"/>
    <property type="molecule type" value="Genomic_DNA"/>
</dbReference>
<evidence type="ECO:0000313" key="10">
    <source>
        <dbReference type="EMBL" id="MEN5378088.1"/>
    </source>
</evidence>
<keyword evidence="5 8" id="KW-0547">Nucleotide-binding</keyword>
<gene>
    <name evidence="8 10" type="primary">tilS</name>
    <name evidence="10" type="ORF">ABE541_12540</name>
</gene>
<dbReference type="HAMAP" id="MF_01161">
    <property type="entry name" value="tRNA_Ile_lys_synt"/>
    <property type="match status" value="1"/>
</dbReference>
<evidence type="ECO:0000259" key="9">
    <source>
        <dbReference type="SMART" id="SM00977"/>
    </source>
</evidence>
<dbReference type="Pfam" id="PF11734">
    <property type="entry name" value="TilS_C"/>
    <property type="match status" value="1"/>
</dbReference>
<dbReference type="Proteomes" id="UP001409291">
    <property type="component" value="Unassembled WGS sequence"/>
</dbReference>
<reference evidence="10 11" key="1">
    <citation type="submission" date="2024-04" db="EMBL/GenBank/DDBJ databases">
        <title>WGS of bacteria from Torrens River.</title>
        <authorList>
            <person name="Wyrsch E.R."/>
            <person name="Drigo B."/>
        </authorList>
    </citation>
    <scope>NUCLEOTIDE SEQUENCE [LARGE SCALE GENOMIC DNA]</scope>
    <source>
        <strain evidence="10 11">TWI391</strain>
    </source>
</reference>
<feature type="binding site" evidence="8">
    <location>
        <begin position="28"/>
        <end position="33"/>
    </location>
    <ligand>
        <name>ATP</name>
        <dbReference type="ChEBI" id="CHEBI:30616"/>
    </ligand>
</feature>
<keyword evidence="3 8" id="KW-0436">Ligase</keyword>
<proteinExistence type="inferred from homology"/>
<dbReference type="RefSeq" id="WP_346581412.1">
    <property type="nucleotide sequence ID" value="NZ_JBDJLH010000008.1"/>
</dbReference>
<evidence type="ECO:0000256" key="4">
    <source>
        <dbReference type="ARBA" id="ARBA00022694"/>
    </source>
</evidence>
<dbReference type="NCBIfam" id="TIGR02433">
    <property type="entry name" value="lysidine_TilS_C"/>
    <property type="match status" value="1"/>
</dbReference>
<dbReference type="NCBIfam" id="TIGR02432">
    <property type="entry name" value="lysidine_TilS_N"/>
    <property type="match status" value="1"/>
</dbReference>
<evidence type="ECO:0000256" key="2">
    <source>
        <dbReference type="ARBA" id="ARBA00022490"/>
    </source>
</evidence>
<comment type="subcellular location">
    <subcellularLocation>
        <location evidence="1 8">Cytoplasm</location>
    </subcellularLocation>
</comment>
<evidence type="ECO:0000256" key="7">
    <source>
        <dbReference type="ARBA" id="ARBA00048539"/>
    </source>
</evidence>
<dbReference type="CDD" id="cd01992">
    <property type="entry name" value="TilS_N"/>
    <property type="match status" value="1"/>
</dbReference>
<protein>
    <recommendedName>
        <fullName evidence="8">tRNA(Ile)-lysidine synthase</fullName>
        <ecNumber evidence="8">6.3.4.19</ecNumber>
    </recommendedName>
    <alternativeName>
        <fullName evidence="8">tRNA(Ile)-2-lysyl-cytidine synthase</fullName>
    </alternativeName>
    <alternativeName>
        <fullName evidence="8">tRNA(Ile)-lysidine synthetase</fullName>
    </alternativeName>
</protein>
<feature type="domain" description="Lysidine-tRNA(Ile) synthetase C-terminal" evidence="9">
    <location>
        <begin position="365"/>
        <end position="438"/>
    </location>
</feature>
<comment type="domain">
    <text evidence="8">The N-terminal region contains the highly conserved SGGXDS motif, predicted to be a P-loop motif involved in ATP binding.</text>
</comment>
<dbReference type="Pfam" id="PF01171">
    <property type="entry name" value="ATP_bind_3"/>
    <property type="match status" value="1"/>
</dbReference>
<dbReference type="InterPro" id="IPR014729">
    <property type="entry name" value="Rossmann-like_a/b/a_fold"/>
</dbReference>